<reference evidence="13 14" key="1">
    <citation type="submission" date="2017-05" db="EMBL/GenBank/DDBJ databases">
        <title>The draft genome of the hyperthermophilic archaeon 'Pyrodictium delaneyi strain Hulk', an iron and nitrate reducer, reveals the capacity for sulfate reduction.</title>
        <authorList>
            <person name="Demey L.M."/>
            <person name="Miller C."/>
            <person name="Manzella M."/>
            <person name="Reguera G."/>
            <person name="Kashefi K."/>
        </authorList>
    </citation>
    <scope>NUCLEOTIDE SEQUENCE [LARGE SCALE GENOMIC DNA]</scope>
    <source>
        <strain evidence="13 14">Hulk</strain>
    </source>
</reference>
<keyword evidence="4 11" id="KW-0812">Transmembrane</keyword>
<keyword evidence="5 11" id="KW-0479">Metal-binding</keyword>
<evidence type="ECO:0000256" key="7">
    <source>
        <dbReference type="ARBA" id="ARBA00022833"/>
    </source>
</evidence>
<dbReference type="AlphaFoldDB" id="A0A211YLZ7"/>
<evidence type="ECO:0000256" key="9">
    <source>
        <dbReference type="ARBA" id="ARBA00023049"/>
    </source>
</evidence>
<keyword evidence="3 11" id="KW-0645">Protease</keyword>
<dbReference type="GO" id="GO:0004222">
    <property type="term" value="F:metalloendopeptidase activity"/>
    <property type="evidence" value="ECO:0007669"/>
    <property type="project" value="UniProtKB-UniRule"/>
</dbReference>
<dbReference type="HAMAP" id="MF_00188">
    <property type="entry name" value="Pept_M48_protease_HtpX"/>
    <property type="match status" value="1"/>
</dbReference>
<feature type="binding site" evidence="11">
    <location>
        <position position="169"/>
    </location>
    <ligand>
        <name>Zn(2+)</name>
        <dbReference type="ChEBI" id="CHEBI:29105"/>
        <note>catalytic</note>
    </ligand>
</feature>
<dbReference type="PANTHER" id="PTHR43221">
    <property type="entry name" value="PROTEASE HTPX"/>
    <property type="match status" value="1"/>
</dbReference>
<keyword evidence="10 11" id="KW-0472">Membrane</keyword>
<evidence type="ECO:0000256" key="4">
    <source>
        <dbReference type="ARBA" id="ARBA00022692"/>
    </source>
</evidence>
<dbReference type="GO" id="GO:0006508">
    <property type="term" value="P:proteolysis"/>
    <property type="evidence" value="ECO:0007669"/>
    <property type="project" value="UniProtKB-KW"/>
</dbReference>
<dbReference type="GO" id="GO:0005886">
    <property type="term" value="C:plasma membrane"/>
    <property type="evidence" value="ECO:0007669"/>
    <property type="project" value="UniProtKB-SubCell"/>
</dbReference>
<feature type="transmembrane region" description="Helical" evidence="11">
    <location>
        <begin position="36"/>
        <end position="59"/>
    </location>
</feature>
<comment type="subcellular location">
    <subcellularLocation>
        <location evidence="11">Cell membrane</location>
        <topology evidence="11">Multi-pass membrane protein</topology>
    </subcellularLocation>
</comment>
<evidence type="ECO:0000313" key="13">
    <source>
        <dbReference type="EMBL" id="OWJ53847.1"/>
    </source>
</evidence>
<evidence type="ECO:0000259" key="12">
    <source>
        <dbReference type="Pfam" id="PF01435"/>
    </source>
</evidence>
<keyword evidence="9 11" id="KW-0482">Metalloprotease</keyword>
<feature type="binding site" evidence="11">
    <location>
        <position position="244"/>
    </location>
    <ligand>
        <name>Zn(2+)</name>
        <dbReference type="ChEBI" id="CHEBI:29105"/>
        <note>catalytic</note>
    </ligand>
</feature>
<feature type="transmembrane region" description="Helical" evidence="11">
    <location>
        <begin position="216"/>
        <end position="239"/>
    </location>
</feature>
<feature type="transmembrane region" description="Helical" evidence="11">
    <location>
        <begin position="175"/>
        <end position="196"/>
    </location>
</feature>
<dbReference type="EC" id="3.4.24.-" evidence="11"/>
<dbReference type="OrthoDB" id="28389at2157"/>
<dbReference type="InterPro" id="IPR022919">
    <property type="entry name" value="Pept_M48_protease_HtpX"/>
</dbReference>
<comment type="caution">
    <text evidence="13">The sequence shown here is derived from an EMBL/GenBank/DDBJ whole genome shotgun (WGS) entry which is preliminary data.</text>
</comment>
<feature type="transmembrane region" description="Helical" evidence="11">
    <location>
        <begin position="6"/>
        <end position="24"/>
    </location>
</feature>
<evidence type="ECO:0000256" key="11">
    <source>
        <dbReference type="HAMAP-Rule" id="MF_00188"/>
    </source>
</evidence>
<evidence type="ECO:0000256" key="3">
    <source>
        <dbReference type="ARBA" id="ARBA00022670"/>
    </source>
</evidence>
<keyword evidence="6 11" id="KW-0378">Hydrolase</keyword>
<dbReference type="InterPro" id="IPR050083">
    <property type="entry name" value="HtpX_protease"/>
</dbReference>
<feature type="transmembrane region" description="Helical" evidence="11">
    <location>
        <begin position="71"/>
        <end position="93"/>
    </location>
</feature>
<dbReference type="PANTHER" id="PTHR43221:SF2">
    <property type="entry name" value="PROTEASE HTPX HOMOLOG"/>
    <property type="match status" value="1"/>
</dbReference>
<keyword evidence="2 11" id="KW-1003">Cell membrane</keyword>
<protein>
    <recommendedName>
        <fullName evidence="11">Protease HtpX homolog</fullName>
        <ecNumber evidence="11">3.4.24.-</ecNumber>
    </recommendedName>
</protein>
<keyword evidence="8 11" id="KW-1133">Transmembrane helix</keyword>
<dbReference type="Proteomes" id="UP000196694">
    <property type="component" value="Unassembled WGS sequence"/>
</dbReference>
<evidence type="ECO:0000256" key="6">
    <source>
        <dbReference type="ARBA" id="ARBA00022801"/>
    </source>
</evidence>
<feature type="binding site" evidence="11">
    <location>
        <position position="165"/>
    </location>
    <ligand>
        <name>Zn(2+)</name>
        <dbReference type="ChEBI" id="CHEBI:29105"/>
        <note>catalytic</note>
    </ligand>
</feature>
<comment type="similarity">
    <text evidence="1 11">Belongs to the peptidase M48B family.</text>
</comment>
<evidence type="ECO:0000256" key="1">
    <source>
        <dbReference type="ARBA" id="ARBA00009779"/>
    </source>
</evidence>
<name>A0A211YLZ7_9CREN</name>
<organism evidence="13 14">
    <name type="scientific">Pyrodictium delaneyi</name>
    <dbReference type="NCBI Taxonomy" id="1273541"/>
    <lineage>
        <taxon>Archaea</taxon>
        <taxon>Thermoproteota</taxon>
        <taxon>Thermoprotei</taxon>
        <taxon>Desulfurococcales</taxon>
        <taxon>Pyrodictiaceae</taxon>
        <taxon>Pyrodictium</taxon>
    </lineage>
</organism>
<dbReference type="CDD" id="cd07338">
    <property type="entry name" value="M48B_HtpX_like"/>
    <property type="match status" value="1"/>
</dbReference>
<evidence type="ECO:0000256" key="8">
    <source>
        <dbReference type="ARBA" id="ARBA00022989"/>
    </source>
</evidence>
<accession>A0A211YLZ7</accession>
<keyword evidence="14" id="KW-1185">Reference proteome</keyword>
<evidence type="ECO:0000256" key="2">
    <source>
        <dbReference type="ARBA" id="ARBA00022475"/>
    </source>
</evidence>
<feature type="domain" description="Peptidase M48" evidence="12">
    <location>
        <begin position="102"/>
        <end position="349"/>
    </location>
</feature>
<dbReference type="Gene3D" id="3.30.2010.10">
    <property type="entry name" value="Metalloproteases ('zincins'), catalytic domain"/>
    <property type="match status" value="1"/>
</dbReference>
<evidence type="ECO:0000256" key="5">
    <source>
        <dbReference type="ARBA" id="ARBA00022723"/>
    </source>
</evidence>
<evidence type="ECO:0000313" key="14">
    <source>
        <dbReference type="Proteomes" id="UP000196694"/>
    </source>
</evidence>
<keyword evidence="7 11" id="KW-0862">Zinc</keyword>
<proteinExistence type="inferred from homology"/>
<feature type="active site" evidence="11">
    <location>
        <position position="166"/>
    </location>
</feature>
<dbReference type="InterPro" id="IPR001915">
    <property type="entry name" value="Peptidase_M48"/>
</dbReference>
<dbReference type="EMBL" id="NCQP01000009">
    <property type="protein sequence ID" value="OWJ53847.1"/>
    <property type="molecule type" value="Genomic_DNA"/>
</dbReference>
<sequence>MFALMIAYVAGFLVLQLLAAKIAPKVAASLSGRLSLYTAMLLTAGLIVGGGILAIYGLYVAAASAGYQLPIGTLVLFVAVANLFSYLFAPYMINIAYGARPSPELQEIVNEAAAKAGVKPPKAVIVDGPPNAFAYGNFLAGRYVAVSRSLYEMLPRDELLAVVGHELGHHRHRDVVIIMLLGLVPSILYYLGVWLLHIGLWSGTTGRREREGGGGIYLAALGLLGVVLSFVMQIAVLAFSRLREYYADAHGAMVAGARPMQRALARLHLYYQSSGAHEIVEKSSIKALFIYALVEAVASPFYSGGWGRWGSGNIDAIIEQLKRAEVDPVQEVLSDHPPIPKRLRFLDSLEAHLYSRPY</sequence>
<evidence type="ECO:0000256" key="10">
    <source>
        <dbReference type="ARBA" id="ARBA00023136"/>
    </source>
</evidence>
<gene>
    <name evidence="11" type="primary">htpX</name>
    <name evidence="13" type="ORF">Pdsh_10360</name>
</gene>
<dbReference type="Pfam" id="PF01435">
    <property type="entry name" value="Peptidase_M48"/>
    <property type="match status" value="1"/>
</dbReference>
<dbReference type="GO" id="GO:0008270">
    <property type="term" value="F:zinc ion binding"/>
    <property type="evidence" value="ECO:0007669"/>
    <property type="project" value="UniProtKB-UniRule"/>
</dbReference>
<comment type="cofactor">
    <cofactor evidence="11">
        <name>Zn(2+)</name>
        <dbReference type="ChEBI" id="CHEBI:29105"/>
    </cofactor>
    <text evidence="11">Binds 1 zinc ion per subunit.</text>
</comment>